<sequence length="81" mass="9138">MSLLFISLADLIKLLRLLLVNSLTNTLNGICSSILILLNLIKIGFNSKLILKLFLLIKKLFKLAFSFKSITTLINLLFESK</sequence>
<accession>A0AB32XBL2</accession>
<dbReference type="AlphaFoldDB" id="A0AB32XBL2"/>
<dbReference type="EMBL" id="CP002458">
    <property type="protein sequence ID" value="ADV34464.1"/>
    <property type="molecule type" value="Genomic_DNA"/>
</dbReference>
<reference evidence="1 2" key="1">
    <citation type="journal article" date="2011" name="J. Bacteriol.">
        <title>Genome sequence of the repetitive-sequence-rich Mycoplasma fermentans strain M64.</title>
        <authorList>
            <person name="Shu H.W."/>
            <person name="Liu T.T."/>
            <person name="Chang H.Y."/>
            <person name="Liu Y.M."/>
            <person name="Wu K.M."/>
            <person name="Shu H.Y."/>
            <person name="Tsai S.F."/>
            <person name="Hsiao K.J."/>
            <person name="Hu W.S."/>
            <person name="Ng W.V."/>
        </authorList>
    </citation>
    <scope>NUCLEOTIDE SEQUENCE [LARGE SCALE GENOMIC DNA]</scope>
    <source>
        <strain evidence="1 2">M64</strain>
    </source>
</reference>
<proteinExistence type="predicted"/>
<protein>
    <submittedName>
        <fullName evidence="1">Uncharacterized protein</fullName>
    </submittedName>
</protein>
<dbReference type="KEGG" id="mfm:MfeM64YM_0466"/>
<organism evidence="1 2">
    <name type="scientific">Mycoplasmopsis fermentans (strain M64)</name>
    <name type="common">Mycoplasma fermentans</name>
    <dbReference type="NCBI Taxonomy" id="943945"/>
    <lineage>
        <taxon>Bacteria</taxon>
        <taxon>Bacillati</taxon>
        <taxon>Mycoplasmatota</taxon>
        <taxon>Mycoplasmoidales</taxon>
        <taxon>Metamycoplasmataceae</taxon>
        <taxon>Mycoplasmopsis</taxon>
    </lineage>
</organism>
<gene>
    <name evidence="1" type="ordered locus">MfeM64YM_0466</name>
</gene>
<dbReference type="Proteomes" id="UP000007473">
    <property type="component" value="Chromosome"/>
</dbReference>
<evidence type="ECO:0000313" key="1">
    <source>
        <dbReference type="EMBL" id="ADV34464.1"/>
    </source>
</evidence>
<evidence type="ECO:0000313" key="2">
    <source>
        <dbReference type="Proteomes" id="UP000007473"/>
    </source>
</evidence>
<name>A0AB32XBL2_MYCFM</name>